<protein>
    <recommendedName>
        <fullName evidence="3">Transposase</fullName>
    </recommendedName>
</protein>
<organism evidence="1 2">
    <name type="scientific">Dyadobacter arcticus</name>
    <dbReference type="NCBI Taxonomy" id="1078754"/>
    <lineage>
        <taxon>Bacteria</taxon>
        <taxon>Pseudomonadati</taxon>
        <taxon>Bacteroidota</taxon>
        <taxon>Cytophagia</taxon>
        <taxon>Cytophagales</taxon>
        <taxon>Spirosomataceae</taxon>
        <taxon>Dyadobacter</taxon>
    </lineage>
</organism>
<evidence type="ECO:0000313" key="1">
    <source>
        <dbReference type="EMBL" id="NIJ54615.1"/>
    </source>
</evidence>
<sequence length="34" mass="3891">MRTGIAMTQTEFIKTFEAFPAKARLSIAKKYRIA</sequence>
<accession>A0ABX0US89</accession>
<evidence type="ECO:0000313" key="2">
    <source>
        <dbReference type="Proteomes" id="UP001179181"/>
    </source>
</evidence>
<dbReference type="Proteomes" id="UP001179181">
    <property type="component" value="Unassembled WGS sequence"/>
</dbReference>
<comment type="caution">
    <text evidence="1">The sequence shown here is derived from an EMBL/GenBank/DDBJ whole genome shotgun (WGS) entry which is preliminary data.</text>
</comment>
<proteinExistence type="predicted"/>
<keyword evidence="2" id="KW-1185">Reference proteome</keyword>
<gene>
    <name evidence="1" type="ORF">FHS68_003797</name>
</gene>
<dbReference type="EMBL" id="JAASQJ010000003">
    <property type="protein sequence ID" value="NIJ54615.1"/>
    <property type="molecule type" value="Genomic_DNA"/>
</dbReference>
<evidence type="ECO:0008006" key="3">
    <source>
        <dbReference type="Google" id="ProtNLM"/>
    </source>
</evidence>
<reference evidence="1 2" key="1">
    <citation type="submission" date="2020-03" db="EMBL/GenBank/DDBJ databases">
        <title>Genomic Encyclopedia of Type Strains, Phase IV (KMG-IV): sequencing the most valuable type-strain genomes for metagenomic binning, comparative biology and taxonomic classification.</title>
        <authorList>
            <person name="Goeker M."/>
        </authorList>
    </citation>
    <scope>NUCLEOTIDE SEQUENCE [LARGE SCALE GENOMIC DNA]</scope>
    <source>
        <strain evidence="1 2">DSM 102865</strain>
    </source>
</reference>
<name>A0ABX0US89_9BACT</name>